<dbReference type="GO" id="GO:0016799">
    <property type="term" value="F:hydrolase activity, hydrolyzing N-glycosyl compounds"/>
    <property type="evidence" value="ECO:0007669"/>
    <property type="project" value="InterPro"/>
</dbReference>
<proteinExistence type="predicted"/>
<name>A0A0C2MJH1_THEKT</name>
<evidence type="ECO:0000313" key="2">
    <source>
        <dbReference type="Proteomes" id="UP000031668"/>
    </source>
</evidence>
<keyword evidence="2" id="KW-1185">Reference proteome</keyword>
<organism evidence="1 2">
    <name type="scientific">Thelohanellus kitauei</name>
    <name type="common">Myxosporean</name>
    <dbReference type="NCBI Taxonomy" id="669202"/>
    <lineage>
        <taxon>Eukaryota</taxon>
        <taxon>Metazoa</taxon>
        <taxon>Cnidaria</taxon>
        <taxon>Myxozoa</taxon>
        <taxon>Myxosporea</taxon>
        <taxon>Bivalvulida</taxon>
        <taxon>Platysporina</taxon>
        <taxon>Myxobolidae</taxon>
        <taxon>Thelohanellus</taxon>
    </lineage>
</organism>
<dbReference type="AlphaFoldDB" id="A0A0C2MJH1"/>
<dbReference type="Proteomes" id="UP000031668">
    <property type="component" value="Unassembled WGS sequence"/>
</dbReference>
<dbReference type="EMBL" id="JWZT01005262">
    <property type="protein sequence ID" value="KII61766.1"/>
    <property type="molecule type" value="Genomic_DNA"/>
</dbReference>
<evidence type="ECO:0000313" key="1">
    <source>
        <dbReference type="EMBL" id="KII61766.1"/>
    </source>
</evidence>
<comment type="caution">
    <text evidence="1">The sequence shown here is derived from an EMBL/GenBank/DDBJ whole genome shotgun (WGS) entry which is preliminary data.</text>
</comment>
<dbReference type="Gene3D" id="3.90.245.10">
    <property type="entry name" value="Ribonucleoside hydrolase-like"/>
    <property type="match status" value="1"/>
</dbReference>
<dbReference type="OrthoDB" id="432381at2759"/>
<protein>
    <submittedName>
        <fullName evidence="1">Uncharacterized protein</fullName>
    </submittedName>
</protein>
<dbReference type="InterPro" id="IPR036452">
    <property type="entry name" value="Ribo_hydro-like"/>
</dbReference>
<accession>A0A0C2MJH1</accession>
<sequence length="167" mass="19285">MGYVILKECISKINIPITIVNWNTCLKNNLHLSLKKRILTAFEETPLIKFINESNKLVQRIHQQNGFLVPDLFVAVGLTHRSIIKNVKKANIKNVVISGDLRGHVEYEEDPKGSLDLVYEVDTELMSKIIVDTIKPWELFFLETFENAFMKAKPFTVSNKSKINYEY</sequence>
<reference evidence="1 2" key="1">
    <citation type="journal article" date="2014" name="Genome Biol. Evol.">
        <title>The genome of the myxosporean Thelohanellus kitauei shows adaptations to nutrient acquisition within its fish host.</title>
        <authorList>
            <person name="Yang Y."/>
            <person name="Xiong J."/>
            <person name="Zhou Z."/>
            <person name="Huo F."/>
            <person name="Miao W."/>
            <person name="Ran C."/>
            <person name="Liu Y."/>
            <person name="Zhang J."/>
            <person name="Feng J."/>
            <person name="Wang M."/>
            <person name="Wang M."/>
            <person name="Wang L."/>
            <person name="Yao B."/>
        </authorList>
    </citation>
    <scope>NUCLEOTIDE SEQUENCE [LARGE SCALE GENOMIC DNA]</scope>
    <source>
        <strain evidence="1">Wuqing</strain>
    </source>
</reference>
<gene>
    <name evidence="1" type="ORF">RF11_14606</name>
</gene>